<accession>A0A2T0VT68</accession>
<feature type="domain" description="XdhC- CoxI" evidence="1">
    <location>
        <begin position="19"/>
        <end position="84"/>
    </location>
</feature>
<feature type="domain" description="XdhC Rossmann" evidence="2">
    <location>
        <begin position="131"/>
        <end position="251"/>
    </location>
</feature>
<evidence type="ECO:0000313" key="4">
    <source>
        <dbReference type="Proteomes" id="UP000238007"/>
    </source>
</evidence>
<dbReference type="EMBL" id="PVTP01000021">
    <property type="protein sequence ID" value="PRY74148.1"/>
    <property type="molecule type" value="Genomic_DNA"/>
</dbReference>
<reference evidence="3 4" key="1">
    <citation type="submission" date="2018-03" db="EMBL/GenBank/DDBJ databases">
        <title>Genomic Encyclopedia of Archaeal and Bacterial Type Strains, Phase II (KMG-II): from individual species to whole genera.</title>
        <authorList>
            <person name="Goeker M."/>
        </authorList>
    </citation>
    <scope>NUCLEOTIDE SEQUENCE [LARGE SCALE GENOMIC DNA]</scope>
    <source>
        <strain evidence="3 4">DSM 101533</strain>
    </source>
</reference>
<evidence type="ECO:0000259" key="2">
    <source>
        <dbReference type="Pfam" id="PF13478"/>
    </source>
</evidence>
<keyword evidence="4" id="KW-1185">Reference proteome</keyword>
<gene>
    <name evidence="3" type="ORF">CLV80_1217</name>
</gene>
<dbReference type="Proteomes" id="UP000238007">
    <property type="component" value="Unassembled WGS sequence"/>
</dbReference>
<dbReference type="AlphaFoldDB" id="A0A2T0VT68"/>
<name>A0A2T0VT68_9RHOB</name>
<dbReference type="Gene3D" id="3.40.50.720">
    <property type="entry name" value="NAD(P)-binding Rossmann-like Domain"/>
    <property type="match status" value="1"/>
</dbReference>
<sequence length="267" mass="28063">MTPAELTDADIAEMAKDMRARGEPFAIATVIRTMGATAAKPGAKALLGADGAILHGWIGGGCVRGAIAKATKRAMTERAPQLISLHPRDLLNEKGITPGDDVDGVRFAVNGCPSKGSVDIFIELILPMPELLIYGVSPVAKSLAKLATQFQWAVAEGAAEDAPTPLTDGETRMIVVATQGKDDLASLKSALNADAQFIAFVGSQRKFDTLSDRLIKEGIAETAVAKIHAPAGMSINAVTPDEIALSILAQLTQIRRQNQRDEGDANV</sequence>
<dbReference type="RefSeq" id="WP_106359349.1">
    <property type="nucleotide sequence ID" value="NZ_PVTP01000021.1"/>
</dbReference>
<dbReference type="InterPro" id="IPR027051">
    <property type="entry name" value="XdhC_Rossmann_dom"/>
</dbReference>
<dbReference type="Pfam" id="PF13478">
    <property type="entry name" value="XdhC_C"/>
    <property type="match status" value="1"/>
</dbReference>
<comment type="caution">
    <text evidence="3">The sequence shown here is derived from an EMBL/GenBank/DDBJ whole genome shotgun (WGS) entry which is preliminary data.</text>
</comment>
<dbReference type="OrthoDB" id="5242066at2"/>
<dbReference type="PANTHER" id="PTHR30388">
    <property type="entry name" value="ALDEHYDE OXIDOREDUCTASE MOLYBDENUM COFACTOR ASSEMBLY PROTEIN"/>
    <property type="match status" value="1"/>
</dbReference>
<dbReference type="Pfam" id="PF02625">
    <property type="entry name" value="XdhC_CoxI"/>
    <property type="match status" value="1"/>
</dbReference>
<proteinExistence type="predicted"/>
<evidence type="ECO:0000313" key="3">
    <source>
        <dbReference type="EMBL" id="PRY74148.1"/>
    </source>
</evidence>
<dbReference type="InterPro" id="IPR003777">
    <property type="entry name" value="XdhC_CoxI"/>
</dbReference>
<evidence type="ECO:0000259" key="1">
    <source>
        <dbReference type="Pfam" id="PF02625"/>
    </source>
</evidence>
<dbReference type="InterPro" id="IPR052698">
    <property type="entry name" value="MoCofactor_Util/Proc"/>
</dbReference>
<dbReference type="PANTHER" id="PTHR30388:SF6">
    <property type="entry name" value="XANTHINE DEHYDROGENASE SUBUNIT A-RELATED"/>
    <property type="match status" value="1"/>
</dbReference>
<organism evidence="3 4">
    <name type="scientific">Yoonia maritima</name>
    <dbReference type="NCBI Taxonomy" id="1435347"/>
    <lineage>
        <taxon>Bacteria</taxon>
        <taxon>Pseudomonadati</taxon>
        <taxon>Pseudomonadota</taxon>
        <taxon>Alphaproteobacteria</taxon>
        <taxon>Rhodobacterales</taxon>
        <taxon>Paracoccaceae</taxon>
        <taxon>Yoonia</taxon>
    </lineage>
</organism>
<protein>
    <submittedName>
        <fullName evidence="3">Xanthine dehydrogenase accessory factor</fullName>
    </submittedName>
</protein>